<feature type="transmembrane region" description="Helical" evidence="7">
    <location>
        <begin position="353"/>
        <end position="376"/>
    </location>
</feature>
<keyword evidence="2" id="KW-0813">Transport</keyword>
<dbReference type="PANTHER" id="PTHR42718:SF48">
    <property type="entry name" value="CONSERVED TWO-DOMAIN MEMBRANE PROTEIN-RELATED"/>
    <property type="match status" value="1"/>
</dbReference>
<proteinExistence type="predicted"/>
<dbReference type="PROSITE" id="PS50850">
    <property type="entry name" value="MFS"/>
    <property type="match status" value="1"/>
</dbReference>
<feature type="transmembrane region" description="Helical" evidence="7">
    <location>
        <begin position="290"/>
        <end position="308"/>
    </location>
</feature>
<evidence type="ECO:0000256" key="2">
    <source>
        <dbReference type="ARBA" id="ARBA00022448"/>
    </source>
</evidence>
<feature type="transmembrane region" description="Helical" evidence="7">
    <location>
        <begin position="189"/>
        <end position="210"/>
    </location>
</feature>
<dbReference type="RefSeq" id="WP_219532223.1">
    <property type="nucleotide sequence ID" value="NZ_JAHKRM010000013.1"/>
</dbReference>
<evidence type="ECO:0000256" key="5">
    <source>
        <dbReference type="ARBA" id="ARBA00022989"/>
    </source>
</evidence>
<evidence type="ECO:0000313" key="10">
    <source>
        <dbReference type="Proteomes" id="UP001597097"/>
    </source>
</evidence>
<feature type="transmembrane region" description="Helical" evidence="7">
    <location>
        <begin position="320"/>
        <end position="341"/>
    </location>
</feature>
<feature type="transmembrane region" description="Helical" evidence="7">
    <location>
        <begin position="132"/>
        <end position="152"/>
    </location>
</feature>
<keyword evidence="4 7" id="KW-0812">Transmembrane</keyword>
<name>A0ABW4GQZ7_9ACTN</name>
<feature type="transmembrane region" description="Helical" evidence="7">
    <location>
        <begin position="41"/>
        <end position="60"/>
    </location>
</feature>
<feature type="transmembrane region" description="Helical" evidence="7">
    <location>
        <begin position="102"/>
        <end position="120"/>
    </location>
</feature>
<feature type="transmembrane region" description="Helical" evidence="7">
    <location>
        <begin position="388"/>
        <end position="407"/>
    </location>
</feature>
<dbReference type="CDD" id="cd17321">
    <property type="entry name" value="MFS_MMR_MDR_like"/>
    <property type="match status" value="1"/>
</dbReference>
<dbReference type="Pfam" id="PF07690">
    <property type="entry name" value="MFS_1"/>
    <property type="match status" value="1"/>
</dbReference>
<feature type="transmembrane region" description="Helical" evidence="7">
    <location>
        <begin position="72"/>
        <end position="96"/>
    </location>
</feature>
<dbReference type="InterPro" id="IPR004638">
    <property type="entry name" value="EmrB-like"/>
</dbReference>
<comment type="caution">
    <text evidence="9">The sequence shown here is derived from an EMBL/GenBank/DDBJ whole genome shotgun (WGS) entry which is preliminary data.</text>
</comment>
<keyword evidence="10" id="KW-1185">Reference proteome</keyword>
<dbReference type="EMBL" id="JBHUCM010000047">
    <property type="protein sequence ID" value="MFD1545187.1"/>
    <property type="molecule type" value="Genomic_DNA"/>
</dbReference>
<evidence type="ECO:0000259" key="8">
    <source>
        <dbReference type="PROSITE" id="PS50850"/>
    </source>
</evidence>
<feature type="transmembrane region" description="Helical" evidence="7">
    <location>
        <begin position="216"/>
        <end position="234"/>
    </location>
</feature>
<feature type="transmembrane region" description="Helical" evidence="7">
    <location>
        <begin position="419"/>
        <end position="441"/>
    </location>
</feature>
<dbReference type="PANTHER" id="PTHR42718">
    <property type="entry name" value="MAJOR FACILITATOR SUPERFAMILY MULTIDRUG TRANSPORTER MFSC"/>
    <property type="match status" value="1"/>
</dbReference>
<sequence length="446" mass="44729">MIRLPLLLACGGSFLAFLDVTITNLAVPALAVDFGGVDLTSLSWVVTLYTIIFAALLAPAGRLADVLGRRRLFAVGVAVFTVASLLAALAPTFGLLLVARGAQAVGAAALMPASLAFVLADTPVARRASAIGLWSAAASVAAALGPALGGVLVDAFGWRSLFFVNVPAGVGLWVLALRMPAGVTTRKRLPDVIGTMLLTCGVALLVLGIAQGWTHGWTPACLLGATTAVVVSLVRSSRHAEPAVQITLWRVRAYAGANIVSVLFGVALYASLLLGVLFLTEVWHYSELQAGLAMTPGAIASAVVGLIVGRVARRPSPRTLTVIGALALAATSGALALWLPATPNFLGVWLPAGLIAGAGMGAVSVGVSSAAALSVPPASFAAGTGLNIAARQVGGALGVAVLVAMFAGHTPAGGVSDFARVYLVCAVAGLAAAVVGTRLTLATTSG</sequence>
<accession>A0ABW4GQZ7</accession>
<feature type="transmembrane region" description="Helical" evidence="7">
    <location>
        <begin position="158"/>
        <end position="177"/>
    </location>
</feature>
<reference evidence="10" key="1">
    <citation type="journal article" date="2019" name="Int. J. Syst. Evol. Microbiol.">
        <title>The Global Catalogue of Microorganisms (GCM) 10K type strain sequencing project: providing services to taxonomists for standard genome sequencing and annotation.</title>
        <authorList>
            <consortium name="The Broad Institute Genomics Platform"/>
            <consortium name="The Broad Institute Genome Sequencing Center for Infectious Disease"/>
            <person name="Wu L."/>
            <person name="Ma J."/>
        </authorList>
    </citation>
    <scope>NUCLEOTIDE SEQUENCE [LARGE SCALE GENOMIC DNA]</scope>
    <source>
        <strain evidence="10">CGMCC 1.15399</strain>
    </source>
</reference>
<keyword evidence="6 7" id="KW-0472">Membrane</keyword>
<feature type="transmembrane region" description="Helical" evidence="7">
    <location>
        <begin position="255"/>
        <end position="278"/>
    </location>
</feature>
<organism evidence="9 10">
    <name type="scientific">Nonomuraea guangzhouensis</name>
    <dbReference type="NCBI Taxonomy" id="1291555"/>
    <lineage>
        <taxon>Bacteria</taxon>
        <taxon>Bacillati</taxon>
        <taxon>Actinomycetota</taxon>
        <taxon>Actinomycetes</taxon>
        <taxon>Streptosporangiales</taxon>
        <taxon>Streptosporangiaceae</taxon>
        <taxon>Nonomuraea</taxon>
    </lineage>
</organism>
<dbReference type="Proteomes" id="UP001597097">
    <property type="component" value="Unassembled WGS sequence"/>
</dbReference>
<dbReference type="PROSITE" id="PS00216">
    <property type="entry name" value="SUGAR_TRANSPORT_1"/>
    <property type="match status" value="1"/>
</dbReference>
<comment type="subcellular location">
    <subcellularLocation>
        <location evidence="1">Cell membrane</location>
        <topology evidence="1">Multi-pass membrane protein</topology>
    </subcellularLocation>
</comment>
<evidence type="ECO:0000256" key="3">
    <source>
        <dbReference type="ARBA" id="ARBA00022475"/>
    </source>
</evidence>
<keyword evidence="3" id="KW-1003">Cell membrane</keyword>
<dbReference type="NCBIfam" id="TIGR00711">
    <property type="entry name" value="efflux_EmrB"/>
    <property type="match status" value="1"/>
</dbReference>
<gene>
    <name evidence="9" type="ORF">ACFSJ0_49670</name>
</gene>
<evidence type="ECO:0000313" key="9">
    <source>
        <dbReference type="EMBL" id="MFD1545187.1"/>
    </source>
</evidence>
<evidence type="ECO:0000256" key="4">
    <source>
        <dbReference type="ARBA" id="ARBA00022692"/>
    </source>
</evidence>
<evidence type="ECO:0000256" key="6">
    <source>
        <dbReference type="ARBA" id="ARBA00023136"/>
    </source>
</evidence>
<keyword evidence="5 7" id="KW-1133">Transmembrane helix</keyword>
<dbReference type="InterPro" id="IPR011701">
    <property type="entry name" value="MFS"/>
</dbReference>
<protein>
    <submittedName>
        <fullName evidence="9">DHA2 family efflux MFS transporter permease subunit</fullName>
    </submittedName>
</protein>
<dbReference type="InterPro" id="IPR005829">
    <property type="entry name" value="Sugar_transporter_CS"/>
</dbReference>
<dbReference type="InterPro" id="IPR020846">
    <property type="entry name" value="MFS_dom"/>
</dbReference>
<evidence type="ECO:0000256" key="7">
    <source>
        <dbReference type="SAM" id="Phobius"/>
    </source>
</evidence>
<evidence type="ECO:0000256" key="1">
    <source>
        <dbReference type="ARBA" id="ARBA00004651"/>
    </source>
</evidence>
<feature type="domain" description="Major facilitator superfamily (MFS) profile" evidence="8">
    <location>
        <begin position="5"/>
        <end position="444"/>
    </location>
</feature>